<feature type="non-terminal residue" evidence="2">
    <location>
        <position position="1"/>
    </location>
</feature>
<reference evidence="2 3" key="1">
    <citation type="journal article" date="2023" name="Commun. Biol.">
        <title>Genome analysis of Parmales, the sister group of diatoms, reveals the evolutionary specialization of diatoms from phago-mixotrophs to photoautotrophs.</title>
        <authorList>
            <person name="Ban H."/>
            <person name="Sato S."/>
            <person name="Yoshikawa S."/>
            <person name="Yamada K."/>
            <person name="Nakamura Y."/>
            <person name="Ichinomiya M."/>
            <person name="Sato N."/>
            <person name="Blanc-Mathieu R."/>
            <person name="Endo H."/>
            <person name="Kuwata A."/>
            <person name="Ogata H."/>
        </authorList>
    </citation>
    <scope>NUCLEOTIDE SEQUENCE [LARGE SCALE GENOMIC DNA]</scope>
</reference>
<evidence type="ECO:0000313" key="3">
    <source>
        <dbReference type="Proteomes" id="UP001165060"/>
    </source>
</evidence>
<dbReference type="EMBL" id="BRYB01002529">
    <property type="protein sequence ID" value="GMI21166.1"/>
    <property type="molecule type" value="Genomic_DNA"/>
</dbReference>
<name>A0ABQ6M7R6_9STRA</name>
<feature type="compositionally biased region" description="Acidic residues" evidence="1">
    <location>
        <begin position="49"/>
        <end position="59"/>
    </location>
</feature>
<proteinExistence type="predicted"/>
<dbReference type="Proteomes" id="UP001165060">
    <property type="component" value="Unassembled WGS sequence"/>
</dbReference>
<feature type="region of interest" description="Disordered" evidence="1">
    <location>
        <begin position="15"/>
        <end position="73"/>
    </location>
</feature>
<comment type="caution">
    <text evidence="2">The sequence shown here is derived from an EMBL/GenBank/DDBJ whole genome shotgun (WGS) entry which is preliminary data.</text>
</comment>
<evidence type="ECO:0000256" key="1">
    <source>
        <dbReference type="SAM" id="MobiDB-lite"/>
    </source>
</evidence>
<organism evidence="2 3">
    <name type="scientific">Tetraparma gracilis</name>
    <dbReference type="NCBI Taxonomy" id="2962635"/>
    <lineage>
        <taxon>Eukaryota</taxon>
        <taxon>Sar</taxon>
        <taxon>Stramenopiles</taxon>
        <taxon>Ochrophyta</taxon>
        <taxon>Bolidophyceae</taxon>
        <taxon>Parmales</taxon>
        <taxon>Triparmaceae</taxon>
        <taxon>Tetraparma</taxon>
    </lineage>
</organism>
<accession>A0ABQ6M7R6</accession>
<feature type="compositionally biased region" description="Basic and acidic residues" evidence="1">
    <location>
        <begin position="60"/>
        <end position="70"/>
    </location>
</feature>
<evidence type="ECO:0000313" key="2">
    <source>
        <dbReference type="EMBL" id="GMI21166.1"/>
    </source>
</evidence>
<feature type="compositionally biased region" description="Acidic residues" evidence="1">
    <location>
        <begin position="24"/>
        <end position="40"/>
    </location>
</feature>
<keyword evidence="3" id="KW-1185">Reference proteome</keyword>
<gene>
    <name evidence="2" type="ORF">TeGR_g3820</name>
</gene>
<sequence>LGADLDKYGFRCEDSLSDSNSTYDDPDSDDDGVVLDDDFEGGGGFVPLGEEEEEDAEPQEEARAGARAEAEATPGKGAAMLAALGGSVLWDAAVLAGDRRPEDDPCYEMYDPEE</sequence>
<protein>
    <submittedName>
        <fullName evidence="2">Uncharacterized protein</fullName>
    </submittedName>
</protein>